<keyword evidence="3" id="KW-0378">Hydrolase</keyword>
<keyword evidence="1" id="KW-0472">Membrane</keyword>
<dbReference type="GO" id="GO:0080120">
    <property type="term" value="P:CAAX-box protein maturation"/>
    <property type="evidence" value="ECO:0007669"/>
    <property type="project" value="UniProtKB-ARBA"/>
</dbReference>
<dbReference type="OrthoDB" id="877230at2"/>
<keyword evidence="1" id="KW-1133">Transmembrane helix</keyword>
<feature type="transmembrane region" description="Helical" evidence="1">
    <location>
        <begin position="67"/>
        <end position="86"/>
    </location>
</feature>
<dbReference type="GO" id="GO:0006508">
    <property type="term" value="P:proteolysis"/>
    <property type="evidence" value="ECO:0007669"/>
    <property type="project" value="UniProtKB-KW"/>
</dbReference>
<evidence type="ECO:0000256" key="1">
    <source>
        <dbReference type="SAM" id="Phobius"/>
    </source>
</evidence>
<feature type="transmembrane region" description="Helical" evidence="1">
    <location>
        <begin position="198"/>
        <end position="215"/>
    </location>
</feature>
<name>A0A245ZP96_9SPHN</name>
<sequence length="237" mass="25500">MDPIISIASIIAMLVASGGLIAVRRPGSVDWRWLATAAGLVFLNDLLLTNAYGLIPHALRGQWNWQGKVLALGATLAIAAAPRFGWRQAGMTLQQAPGSLRASLPIVIGYCALFLAIALVFPDDPPTGETIAFQLTMPGLEEELFYRGLLLLALDKAFTGRKRLLGVDWSWGAILSCALFGLAHAFRYADGSFSFDPIYMALTSVPSLLAVWLRLRTGSVLLPVVLHNFGNAIGLIV</sequence>
<evidence type="ECO:0000313" key="3">
    <source>
        <dbReference type="EMBL" id="OWK31561.1"/>
    </source>
</evidence>
<dbReference type="Pfam" id="PF02517">
    <property type="entry name" value="Rce1-like"/>
    <property type="match status" value="1"/>
</dbReference>
<dbReference type="AlphaFoldDB" id="A0A245ZP96"/>
<gene>
    <name evidence="3" type="ORF">SPDO_15710</name>
</gene>
<keyword evidence="3" id="KW-0645">Protease</keyword>
<feature type="transmembrane region" description="Helical" evidence="1">
    <location>
        <begin position="169"/>
        <end position="186"/>
    </location>
</feature>
<reference evidence="3 4" key="1">
    <citation type="submission" date="2017-03" db="EMBL/GenBank/DDBJ databases">
        <title>Genome sequence of Sphingomonas dokdonensis DSM 21029.</title>
        <authorList>
            <person name="Poehlein A."/>
            <person name="Wuebbeler J.H."/>
            <person name="Steinbuechel A."/>
            <person name="Daniel R."/>
        </authorList>
    </citation>
    <scope>NUCLEOTIDE SEQUENCE [LARGE SCALE GENOMIC DNA]</scope>
    <source>
        <strain evidence="3 4">DSM 21029</strain>
    </source>
</reference>
<evidence type="ECO:0000313" key="4">
    <source>
        <dbReference type="Proteomes" id="UP000197290"/>
    </source>
</evidence>
<dbReference type="InterPro" id="IPR003675">
    <property type="entry name" value="Rce1/LyrA-like_dom"/>
</dbReference>
<keyword evidence="4" id="KW-1185">Reference proteome</keyword>
<accession>A0A245ZP96</accession>
<protein>
    <submittedName>
        <fullName evidence="3">CAAX amino terminal protease self-immunity</fullName>
    </submittedName>
</protein>
<proteinExistence type="predicted"/>
<feature type="transmembrane region" description="Helical" evidence="1">
    <location>
        <begin position="98"/>
        <end position="121"/>
    </location>
</feature>
<evidence type="ECO:0000259" key="2">
    <source>
        <dbReference type="Pfam" id="PF02517"/>
    </source>
</evidence>
<feature type="transmembrane region" description="Helical" evidence="1">
    <location>
        <begin position="6"/>
        <end position="23"/>
    </location>
</feature>
<dbReference type="NCBIfam" id="NF047635">
    <property type="entry name" value="CPBP_Sphingo"/>
    <property type="match status" value="1"/>
</dbReference>
<dbReference type="GO" id="GO:0004175">
    <property type="term" value="F:endopeptidase activity"/>
    <property type="evidence" value="ECO:0007669"/>
    <property type="project" value="UniProtKB-ARBA"/>
</dbReference>
<feature type="transmembrane region" description="Helical" evidence="1">
    <location>
        <begin position="35"/>
        <end position="55"/>
    </location>
</feature>
<dbReference type="Proteomes" id="UP000197290">
    <property type="component" value="Unassembled WGS sequence"/>
</dbReference>
<feature type="domain" description="CAAX prenyl protease 2/Lysostaphin resistance protein A-like" evidence="2">
    <location>
        <begin position="132"/>
        <end position="232"/>
    </location>
</feature>
<comment type="caution">
    <text evidence="3">The sequence shown here is derived from an EMBL/GenBank/DDBJ whole genome shotgun (WGS) entry which is preliminary data.</text>
</comment>
<organism evidence="3 4">
    <name type="scientific">Sphingomonas dokdonensis</name>
    <dbReference type="NCBI Taxonomy" id="344880"/>
    <lineage>
        <taxon>Bacteria</taxon>
        <taxon>Pseudomonadati</taxon>
        <taxon>Pseudomonadota</taxon>
        <taxon>Alphaproteobacteria</taxon>
        <taxon>Sphingomonadales</taxon>
        <taxon>Sphingomonadaceae</taxon>
        <taxon>Sphingomonas</taxon>
    </lineage>
</organism>
<dbReference type="EMBL" id="NBBI01000002">
    <property type="protein sequence ID" value="OWK31561.1"/>
    <property type="molecule type" value="Genomic_DNA"/>
</dbReference>
<keyword evidence="1" id="KW-0812">Transmembrane</keyword>
<dbReference type="RefSeq" id="WP_088367042.1">
    <property type="nucleotide sequence ID" value="NZ_NBBI01000002.1"/>
</dbReference>